<evidence type="ECO:0000313" key="1">
    <source>
        <dbReference type="EMBL" id="KAF0754840.1"/>
    </source>
</evidence>
<name>A0A6G0YFK7_APHCR</name>
<accession>A0A6G0YFK7</accession>
<dbReference type="Proteomes" id="UP000478052">
    <property type="component" value="Unassembled WGS sequence"/>
</dbReference>
<reference evidence="1 2" key="1">
    <citation type="submission" date="2019-08" db="EMBL/GenBank/DDBJ databases">
        <title>Whole genome of Aphis craccivora.</title>
        <authorList>
            <person name="Voronova N.V."/>
            <person name="Shulinski R.S."/>
            <person name="Bandarenka Y.V."/>
            <person name="Zhorov D.G."/>
            <person name="Warner D."/>
        </authorList>
    </citation>
    <scope>NUCLEOTIDE SEQUENCE [LARGE SCALE GENOMIC DNA]</scope>
    <source>
        <strain evidence="1">180601</strain>
        <tissue evidence="1">Whole Body</tissue>
    </source>
</reference>
<evidence type="ECO:0000313" key="2">
    <source>
        <dbReference type="Proteomes" id="UP000478052"/>
    </source>
</evidence>
<organism evidence="1 2">
    <name type="scientific">Aphis craccivora</name>
    <name type="common">Cowpea aphid</name>
    <dbReference type="NCBI Taxonomy" id="307492"/>
    <lineage>
        <taxon>Eukaryota</taxon>
        <taxon>Metazoa</taxon>
        <taxon>Ecdysozoa</taxon>
        <taxon>Arthropoda</taxon>
        <taxon>Hexapoda</taxon>
        <taxon>Insecta</taxon>
        <taxon>Pterygota</taxon>
        <taxon>Neoptera</taxon>
        <taxon>Paraneoptera</taxon>
        <taxon>Hemiptera</taxon>
        <taxon>Sternorrhyncha</taxon>
        <taxon>Aphidomorpha</taxon>
        <taxon>Aphidoidea</taxon>
        <taxon>Aphididae</taxon>
        <taxon>Aphidini</taxon>
        <taxon>Aphis</taxon>
        <taxon>Aphis</taxon>
    </lineage>
</organism>
<gene>
    <name evidence="1" type="ORF">FWK35_00038796</name>
</gene>
<keyword evidence="2" id="KW-1185">Reference proteome</keyword>
<dbReference type="AlphaFoldDB" id="A0A6G0YFK7"/>
<dbReference type="EMBL" id="VUJU01004303">
    <property type="protein sequence ID" value="KAF0754840.1"/>
    <property type="molecule type" value="Genomic_DNA"/>
</dbReference>
<proteinExistence type="predicted"/>
<sequence length="39" mass="4875">MYQVGHFYEFIKFEFNGIRMASLYTKNDSERRRSVNLYY</sequence>
<comment type="caution">
    <text evidence="1">The sequence shown here is derived from an EMBL/GenBank/DDBJ whole genome shotgun (WGS) entry which is preliminary data.</text>
</comment>
<protein>
    <submittedName>
        <fullName evidence="1">Uncharacterized protein</fullName>
    </submittedName>
</protein>